<dbReference type="FunFam" id="1.10.3470.10:FF:000001">
    <property type="entry name" value="Vitamin B12 ABC transporter permease BtuC"/>
    <property type="match status" value="1"/>
</dbReference>
<dbReference type="PANTHER" id="PTHR30472">
    <property type="entry name" value="FERRIC ENTEROBACTIN TRANSPORT SYSTEM PERMEASE PROTEIN"/>
    <property type="match status" value="1"/>
</dbReference>
<evidence type="ECO:0000313" key="9">
    <source>
        <dbReference type="EMBL" id="ERP31670.1"/>
    </source>
</evidence>
<feature type="transmembrane region" description="Helical" evidence="8">
    <location>
        <begin position="265"/>
        <end position="288"/>
    </location>
</feature>
<feature type="transmembrane region" description="Helical" evidence="8">
    <location>
        <begin position="74"/>
        <end position="95"/>
    </location>
</feature>
<feature type="transmembrane region" description="Helical" evidence="8">
    <location>
        <begin position="172"/>
        <end position="194"/>
    </location>
</feature>
<dbReference type="OrthoDB" id="9792889at2"/>
<evidence type="ECO:0000256" key="4">
    <source>
        <dbReference type="ARBA" id="ARBA00022475"/>
    </source>
</evidence>
<feature type="transmembrane region" description="Helical" evidence="8">
    <location>
        <begin position="107"/>
        <end position="126"/>
    </location>
</feature>
<dbReference type="PANTHER" id="PTHR30472:SF25">
    <property type="entry name" value="ABC TRANSPORTER PERMEASE PROTEIN MJ0876-RELATED"/>
    <property type="match status" value="1"/>
</dbReference>
<dbReference type="Pfam" id="PF01032">
    <property type="entry name" value="FecCD"/>
    <property type="match status" value="1"/>
</dbReference>
<accession>U7DB72</accession>
<comment type="similarity">
    <text evidence="2">Belongs to the binding-protein-dependent transport system permease family. FecCD subfamily.</text>
</comment>
<dbReference type="GO" id="GO:0033214">
    <property type="term" value="P:siderophore-iron import into cell"/>
    <property type="evidence" value="ECO:0007669"/>
    <property type="project" value="TreeGrafter"/>
</dbReference>
<dbReference type="GO" id="GO:0005886">
    <property type="term" value="C:plasma membrane"/>
    <property type="evidence" value="ECO:0007669"/>
    <property type="project" value="UniProtKB-SubCell"/>
</dbReference>
<keyword evidence="10" id="KW-1185">Reference proteome</keyword>
<dbReference type="InterPro" id="IPR000522">
    <property type="entry name" value="ABC_transptr_permease_BtuC"/>
</dbReference>
<name>U7DB72_9BACT</name>
<dbReference type="SUPFAM" id="SSF81345">
    <property type="entry name" value="ABC transporter involved in vitamin B12 uptake, BtuC"/>
    <property type="match status" value="1"/>
</dbReference>
<evidence type="ECO:0000313" key="10">
    <source>
        <dbReference type="Proteomes" id="UP000017148"/>
    </source>
</evidence>
<dbReference type="Gene3D" id="1.10.3470.10">
    <property type="entry name" value="ABC transporter involved in vitamin B12 uptake, BtuC"/>
    <property type="match status" value="1"/>
</dbReference>
<dbReference type="STRING" id="1313304.CALK_1325"/>
<sequence>MCHSNQKTPSVGDTYESFIRKKRVVLLMGVALLALVAIASCGVGSVQIGLMNILTGNLTPAQERILLYSRLPRVITAIFAGMALSLSGAAMQSILRNPLGSPFTLGISHAAAFGAALSVLVLGNFVQAASSKGVMQWIAPYIITISAFGGAMIATAVILFVSKVKRASPEVIVLTGVAISSLFTAGTSFMQYFADDTELGAIVFWTFGDVGRSSWYELVAIIVITCLSLVFFWWNRWNFNALESGDETAKSLGVSVERVRLTGMLMASLLTAVVISFLGIIGFVGLVCPHISRRLIGEDYRHLIPFSCLAGALLLILADTVARTILAPHVIPVAIITSFLGAPVFIYLLVRRNSGFTG</sequence>
<dbReference type="RefSeq" id="WP_022636793.1">
    <property type="nucleotide sequence ID" value="NZ_ASJR01000010.1"/>
</dbReference>
<dbReference type="CDD" id="cd06550">
    <property type="entry name" value="TM_ABC_iron-siderophores_like"/>
    <property type="match status" value="1"/>
</dbReference>
<feature type="transmembrane region" description="Helical" evidence="8">
    <location>
        <begin position="330"/>
        <end position="350"/>
    </location>
</feature>
<comment type="caution">
    <text evidence="9">The sequence shown here is derived from an EMBL/GenBank/DDBJ whole genome shotgun (WGS) entry which is preliminary data.</text>
</comment>
<evidence type="ECO:0000256" key="1">
    <source>
        <dbReference type="ARBA" id="ARBA00004651"/>
    </source>
</evidence>
<evidence type="ECO:0000256" key="3">
    <source>
        <dbReference type="ARBA" id="ARBA00022448"/>
    </source>
</evidence>
<dbReference type="eggNOG" id="COG0609">
    <property type="taxonomic scope" value="Bacteria"/>
</dbReference>
<keyword evidence="4" id="KW-1003">Cell membrane</keyword>
<evidence type="ECO:0000256" key="5">
    <source>
        <dbReference type="ARBA" id="ARBA00022692"/>
    </source>
</evidence>
<reference evidence="9 10" key="1">
    <citation type="journal article" date="2013" name="Environ. Microbiol.">
        <title>Genome analysis of Chitinivibrio alkaliphilus gen. nov., sp. nov., a novel extremely haloalkaliphilic anaerobic chitinolytic bacterium from the candidate phylum Termite Group 3.</title>
        <authorList>
            <person name="Sorokin D.Y."/>
            <person name="Gumerov V.M."/>
            <person name="Rakitin A.L."/>
            <person name="Beletsky A.V."/>
            <person name="Damste J.S."/>
            <person name="Muyzer G."/>
            <person name="Mardanov A.V."/>
            <person name="Ravin N.V."/>
        </authorList>
    </citation>
    <scope>NUCLEOTIDE SEQUENCE [LARGE SCALE GENOMIC DNA]</scope>
    <source>
        <strain evidence="9 10">ACht1</strain>
    </source>
</reference>
<dbReference type="InterPro" id="IPR037294">
    <property type="entry name" value="ABC_BtuC-like"/>
</dbReference>
<evidence type="ECO:0000256" key="8">
    <source>
        <dbReference type="SAM" id="Phobius"/>
    </source>
</evidence>
<feature type="transmembrane region" description="Helical" evidence="8">
    <location>
        <begin position="24"/>
        <end position="54"/>
    </location>
</feature>
<evidence type="ECO:0000256" key="6">
    <source>
        <dbReference type="ARBA" id="ARBA00022989"/>
    </source>
</evidence>
<keyword evidence="7 8" id="KW-0472">Membrane</keyword>
<evidence type="ECO:0000256" key="2">
    <source>
        <dbReference type="ARBA" id="ARBA00007935"/>
    </source>
</evidence>
<keyword evidence="3" id="KW-0813">Transport</keyword>
<gene>
    <name evidence="9" type="ORF">CALK_1325</name>
</gene>
<dbReference type="AlphaFoldDB" id="U7DB72"/>
<dbReference type="EMBL" id="ASJR01000010">
    <property type="protein sequence ID" value="ERP31670.1"/>
    <property type="molecule type" value="Genomic_DNA"/>
</dbReference>
<dbReference type="GO" id="GO:0022857">
    <property type="term" value="F:transmembrane transporter activity"/>
    <property type="evidence" value="ECO:0007669"/>
    <property type="project" value="InterPro"/>
</dbReference>
<feature type="transmembrane region" description="Helical" evidence="8">
    <location>
        <begin position="300"/>
        <end position="318"/>
    </location>
</feature>
<proteinExistence type="inferred from homology"/>
<keyword evidence="5 8" id="KW-0812">Transmembrane</keyword>
<evidence type="ECO:0000256" key="7">
    <source>
        <dbReference type="ARBA" id="ARBA00023136"/>
    </source>
</evidence>
<feature type="transmembrane region" description="Helical" evidence="8">
    <location>
        <begin position="138"/>
        <end position="160"/>
    </location>
</feature>
<protein>
    <submittedName>
        <fullName evidence="9">ABC transporter, permease component</fullName>
    </submittedName>
</protein>
<dbReference type="Proteomes" id="UP000017148">
    <property type="component" value="Unassembled WGS sequence"/>
</dbReference>
<keyword evidence="6 8" id="KW-1133">Transmembrane helix</keyword>
<organism evidence="9 10">
    <name type="scientific">Chitinivibrio alkaliphilus ACht1</name>
    <dbReference type="NCBI Taxonomy" id="1313304"/>
    <lineage>
        <taxon>Bacteria</taxon>
        <taxon>Pseudomonadati</taxon>
        <taxon>Fibrobacterota</taxon>
        <taxon>Chitinivibrionia</taxon>
        <taxon>Chitinivibrionales</taxon>
        <taxon>Chitinivibrionaceae</taxon>
        <taxon>Chitinivibrio</taxon>
    </lineage>
</organism>
<dbReference type="PATRIC" id="fig|1313304.3.peg.1264"/>
<comment type="subcellular location">
    <subcellularLocation>
        <location evidence="1">Cell membrane</location>
        <topology evidence="1">Multi-pass membrane protein</topology>
    </subcellularLocation>
</comment>
<feature type="transmembrane region" description="Helical" evidence="8">
    <location>
        <begin position="215"/>
        <end position="234"/>
    </location>
</feature>